<comment type="similarity">
    <text evidence="1">Belongs to the formin homology family. Diaphanous subfamily.</text>
</comment>
<feature type="compositionally biased region" description="Low complexity" evidence="7">
    <location>
        <begin position="1163"/>
        <end position="1177"/>
    </location>
</feature>
<dbReference type="SUPFAM" id="SSF57889">
    <property type="entry name" value="Cysteine-rich domain"/>
    <property type="match status" value="1"/>
</dbReference>
<evidence type="ECO:0000256" key="7">
    <source>
        <dbReference type="SAM" id="MobiDB-lite"/>
    </source>
</evidence>
<dbReference type="SMART" id="SM01139">
    <property type="entry name" value="Drf_FH3"/>
    <property type="match status" value="1"/>
</dbReference>
<dbReference type="SUPFAM" id="SSF48371">
    <property type="entry name" value="ARM repeat"/>
    <property type="match status" value="1"/>
</dbReference>
<dbReference type="GO" id="GO:0031254">
    <property type="term" value="C:cell trailing edge"/>
    <property type="evidence" value="ECO:0007669"/>
    <property type="project" value="EnsemblProtists"/>
</dbReference>
<feature type="compositionally biased region" description="Low complexity" evidence="7">
    <location>
        <begin position="8"/>
        <end position="30"/>
    </location>
</feature>
<dbReference type="PROSITE" id="PS50081">
    <property type="entry name" value="ZF_DAG_PE_2"/>
    <property type="match status" value="1"/>
</dbReference>
<protein>
    <submittedName>
        <fullName evidence="11">Actin binding protein</fullName>
    </submittedName>
</protein>
<dbReference type="InterPro" id="IPR011989">
    <property type="entry name" value="ARM-like"/>
</dbReference>
<organism evidence="11 12">
    <name type="scientific">Cavenderia fasciculata</name>
    <name type="common">Slime mold</name>
    <name type="synonym">Dictyostelium fasciculatum</name>
    <dbReference type="NCBI Taxonomy" id="261658"/>
    <lineage>
        <taxon>Eukaryota</taxon>
        <taxon>Amoebozoa</taxon>
        <taxon>Evosea</taxon>
        <taxon>Eumycetozoa</taxon>
        <taxon>Dictyostelia</taxon>
        <taxon>Acytosteliales</taxon>
        <taxon>Cavenderiaceae</taxon>
        <taxon>Cavenderia</taxon>
    </lineage>
</organism>
<dbReference type="CDD" id="cd00029">
    <property type="entry name" value="C1"/>
    <property type="match status" value="1"/>
</dbReference>
<dbReference type="Pfam" id="PF06371">
    <property type="entry name" value="Drf_GBD"/>
    <property type="match status" value="1"/>
</dbReference>
<dbReference type="InterPro" id="IPR010472">
    <property type="entry name" value="FH3_dom"/>
</dbReference>
<feature type="region of interest" description="Disordered" evidence="7">
    <location>
        <begin position="1202"/>
        <end position="1244"/>
    </location>
</feature>
<dbReference type="STRING" id="1054147.F4Q6M0"/>
<feature type="compositionally biased region" description="Pro residues" evidence="7">
    <location>
        <begin position="724"/>
        <end position="749"/>
    </location>
</feature>
<feature type="region of interest" description="Disordered" evidence="7">
    <location>
        <begin position="1"/>
        <end position="128"/>
    </location>
</feature>
<evidence type="ECO:0000313" key="11">
    <source>
        <dbReference type="EMBL" id="EGG16530.1"/>
    </source>
</evidence>
<feature type="domain" description="GBD/FH3" evidence="9">
    <location>
        <begin position="247"/>
        <end position="605"/>
    </location>
</feature>
<dbReference type="GO" id="GO:0030866">
    <property type="term" value="P:cortical actin cytoskeleton organization"/>
    <property type="evidence" value="ECO:0007669"/>
    <property type="project" value="EnsemblProtists"/>
</dbReference>
<keyword evidence="3" id="KW-0862">Zinc</keyword>
<keyword evidence="4 6" id="KW-0175">Coiled coil</keyword>
<dbReference type="PROSITE" id="PS51232">
    <property type="entry name" value="GBD_FH3"/>
    <property type="match status" value="1"/>
</dbReference>
<dbReference type="Gene3D" id="1.20.58.2220">
    <property type="entry name" value="Formin, FH2 domain"/>
    <property type="match status" value="1"/>
</dbReference>
<evidence type="ECO:0000256" key="3">
    <source>
        <dbReference type="ARBA" id="ARBA00022833"/>
    </source>
</evidence>
<feature type="region of interest" description="Disordered" evidence="7">
    <location>
        <begin position="190"/>
        <end position="221"/>
    </location>
</feature>
<dbReference type="InterPro" id="IPR014768">
    <property type="entry name" value="GBD/FH3_dom"/>
</dbReference>
<dbReference type="Pfam" id="PF02181">
    <property type="entry name" value="FH2"/>
    <property type="match status" value="1"/>
</dbReference>
<proteinExistence type="inferred from homology"/>
<dbReference type="GO" id="GO:0003779">
    <property type="term" value="F:actin binding"/>
    <property type="evidence" value="ECO:0007669"/>
    <property type="project" value="UniProtKB-KW"/>
</dbReference>
<feature type="domain" description="FH2" evidence="10">
    <location>
        <begin position="762"/>
        <end position="1150"/>
    </location>
</feature>
<dbReference type="PANTHER" id="PTHR46345">
    <property type="entry name" value="INVERTED FORMIN-2"/>
    <property type="match status" value="1"/>
</dbReference>
<keyword evidence="2" id="KW-0479">Metal-binding</keyword>
<dbReference type="InterPro" id="IPR010473">
    <property type="entry name" value="GTPase-bd"/>
</dbReference>
<evidence type="ECO:0000256" key="4">
    <source>
        <dbReference type="ARBA" id="ARBA00023054"/>
    </source>
</evidence>
<dbReference type="Gene3D" id="3.30.60.20">
    <property type="match status" value="1"/>
</dbReference>
<feature type="compositionally biased region" description="Basic and acidic residues" evidence="7">
    <location>
        <begin position="684"/>
        <end position="696"/>
    </location>
</feature>
<dbReference type="InterPro" id="IPR016024">
    <property type="entry name" value="ARM-type_fold"/>
</dbReference>
<dbReference type="RefSeq" id="XP_004354930.1">
    <property type="nucleotide sequence ID" value="XM_004354878.1"/>
</dbReference>
<feature type="domain" description="Phorbol-ester/DAG-type" evidence="8">
    <location>
        <begin position="126"/>
        <end position="179"/>
    </location>
</feature>
<dbReference type="InterPro" id="IPR042201">
    <property type="entry name" value="FH2_Formin_sf"/>
</dbReference>
<dbReference type="InterPro" id="IPR015425">
    <property type="entry name" value="FH2_Formin"/>
</dbReference>
<evidence type="ECO:0000256" key="2">
    <source>
        <dbReference type="ARBA" id="ARBA00022723"/>
    </source>
</evidence>
<evidence type="ECO:0000259" key="9">
    <source>
        <dbReference type="PROSITE" id="PS51232"/>
    </source>
</evidence>
<feature type="coiled-coil region" evidence="6">
    <location>
        <begin position="515"/>
        <end position="546"/>
    </location>
</feature>
<dbReference type="PROSITE" id="PS51444">
    <property type="entry name" value="FH2"/>
    <property type="match status" value="1"/>
</dbReference>
<keyword evidence="5" id="KW-0009">Actin-binding</keyword>
<keyword evidence="12" id="KW-1185">Reference proteome</keyword>
<dbReference type="InterPro" id="IPR002219">
    <property type="entry name" value="PKC_DAG/PE"/>
</dbReference>
<dbReference type="SUPFAM" id="SSF101447">
    <property type="entry name" value="Formin homology 2 domain (FH2 domain)"/>
    <property type="match status" value="1"/>
</dbReference>
<evidence type="ECO:0000259" key="10">
    <source>
        <dbReference type="PROSITE" id="PS51444"/>
    </source>
</evidence>
<accession>F4Q6M0</accession>
<dbReference type="Gene3D" id="1.10.238.150">
    <property type="entry name" value="Formin, FH3 diaphanous domain"/>
    <property type="match status" value="1"/>
</dbReference>
<name>F4Q6M0_CACFS</name>
<dbReference type="GO" id="GO:0000281">
    <property type="term" value="P:mitotic cytokinesis"/>
    <property type="evidence" value="ECO:0007669"/>
    <property type="project" value="EnsemblProtists"/>
</dbReference>
<dbReference type="GO" id="GO:0005938">
    <property type="term" value="C:cell cortex"/>
    <property type="evidence" value="ECO:0007669"/>
    <property type="project" value="EnsemblProtists"/>
</dbReference>
<feature type="compositionally biased region" description="Low complexity" evidence="7">
    <location>
        <begin position="1234"/>
        <end position="1244"/>
    </location>
</feature>
<dbReference type="AlphaFoldDB" id="F4Q6M0"/>
<dbReference type="GO" id="GO:0031267">
    <property type="term" value="F:small GTPase binding"/>
    <property type="evidence" value="ECO:0007669"/>
    <property type="project" value="InterPro"/>
</dbReference>
<feature type="region of interest" description="Disordered" evidence="7">
    <location>
        <begin position="1157"/>
        <end position="1183"/>
    </location>
</feature>
<dbReference type="GO" id="GO:0070060">
    <property type="term" value="P:'de novo' actin filament nucleation"/>
    <property type="evidence" value="ECO:0007669"/>
    <property type="project" value="EnsemblProtists"/>
</dbReference>
<feature type="compositionally biased region" description="Low complexity" evidence="7">
    <location>
        <begin position="77"/>
        <end position="119"/>
    </location>
</feature>
<gene>
    <name evidence="11" type="primary">forE</name>
    <name evidence="11" type="ORF">DFA_09074</name>
</gene>
<dbReference type="EMBL" id="GL883023">
    <property type="protein sequence ID" value="EGG16530.1"/>
    <property type="molecule type" value="Genomic_DNA"/>
</dbReference>
<dbReference type="SMART" id="SM01140">
    <property type="entry name" value="Drf_GBD"/>
    <property type="match status" value="1"/>
</dbReference>
<dbReference type="Gene3D" id="1.25.10.10">
    <property type="entry name" value="Leucine-rich Repeat Variant"/>
    <property type="match status" value="1"/>
</dbReference>
<dbReference type="SMART" id="SM00498">
    <property type="entry name" value="FH2"/>
    <property type="match status" value="1"/>
</dbReference>
<evidence type="ECO:0000256" key="6">
    <source>
        <dbReference type="SAM" id="Coils"/>
    </source>
</evidence>
<dbReference type="Pfam" id="PF06367">
    <property type="entry name" value="Drf_FH3"/>
    <property type="match status" value="1"/>
</dbReference>
<dbReference type="InterPro" id="IPR046349">
    <property type="entry name" value="C1-like_sf"/>
</dbReference>
<dbReference type="OrthoDB" id="1668162at2759"/>
<dbReference type="PANTHER" id="PTHR46345:SF8">
    <property type="entry name" value="FORMIN 3, ISOFORM B"/>
    <property type="match status" value="1"/>
</dbReference>
<evidence type="ECO:0000256" key="1">
    <source>
        <dbReference type="ARBA" id="ARBA00008214"/>
    </source>
</evidence>
<evidence type="ECO:0000259" key="8">
    <source>
        <dbReference type="PROSITE" id="PS50081"/>
    </source>
</evidence>
<sequence>MDPPQPPNSTSTSTSTSSTLNTSNGLSNSKSSEDIFTQGKRGPTYPTFTIKASNTTPNGSINNSPTLSPTQSGQVGSPNSVSTSLSFSSSTSSSQSPSLTSSTTSTATASSLAAAQQTPEIRVRNHHDFKPYRSSSPCVFCGEQMNKIWNPFTSHSYKCSCCGIVCHKKCLDLMNTISCSNNKLHKKTSTLTVSQQNQNNLSSSSNTIGSNSDPLSLSRSSSAAELNLQPNQGNTIAVPTSSLAMPNQMPDEKVIDSMFESLAKERELSFPSNFKWTKETKWLLLVQHGKLRKEGASASGSTSGGEDHSAPEYFIKSLQSNATQELFLSLHVNLRTKTIAWLAKFIEMEGIALIFALLNNKKKEYREECVRSIAIIMNSPLGLKAVTSEPVSAKRFAMVLVTPQFSLKARAIVIELLTVMCMEKWVPGGYSMVLKALTNLKEKKRFTTFVKFIKENNSLEMKTKALCFINVLIHEPEETSVRVNIRSEFLRLGLYDYLKILKATLSQEDSLLIQIEIFEEMMEEDNQEMEQKLEDLKRQLGIDIDNLDAVFKAIKQTASKSGLTKSLLSIMQNLLVIKNDQDGIKYWLLCDSLIKQVSLHRSGLGDNMDFKGMLANVDNATKEVTLTRKLEELEKQNIDKAAIIQEKDINIKALLDIVKQIKAGGGEVSPQLAKQIESIMKTLEPAKPDKNDKTIPEVEEPVTTLIPPPPTSVVEEPATESTGGPPPPPPPPMMGGPGGPPPPPPPPMPGKKGPALIKTRPPPVVPKPAHPLKALQWVKMQPAKCNDSVFNVLGEMKDINLPWKEIESEFAAKIIVREKKVNKPRGPANVVDGKLAQNISIFLSQFKGYSNKQLLDTIQNMDDKMMNRDQVRQVSKLLPSKDDMAALKEFLSAEERSKLATPDQFCIDMGAFAYANEKIQLFMLKGEFYQRMQEMRPQVAAVSLACDEILKSKRLQRLFEIILVLGNFINFGTVRGEQPAYKIDCLIKLADTKSSDLQSNLVHTLVKYCTNSEKQLLTFADELQSLSVAKRIIWSGVVADAAALTRDYNACKEIVENFQKQNIPFHETMVSFLQVAGTEMEKLKKLQLATEENYKKLCTYVGEEPGKVTPDELFELFARFIEIFETASQFLAELKEREEKEAKREAQKQLRDELKKTLNSKPQNNQNNQNNNSSNNSTGKNDQEDDIVNDLLLAVRDGDVFRKGRRKQNSTGGSPIPSNDREEVSKKLSQILTNNLNQQQQQNH</sequence>
<dbReference type="GO" id="GO:0030587">
    <property type="term" value="P:sorocarp development"/>
    <property type="evidence" value="ECO:0007669"/>
    <property type="project" value="EnsemblProtists"/>
</dbReference>
<dbReference type="GeneID" id="14868602"/>
<feature type="region of interest" description="Disordered" evidence="7">
    <location>
        <begin position="683"/>
        <end position="761"/>
    </location>
</feature>
<dbReference type="Proteomes" id="UP000007797">
    <property type="component" value="Unassembled WGS sequence"/>
</dbReference>
<dbReference type="OMA" id="IFEMEDM"/>
<evidence type="ECO:0000313" key="12">
    <source>
        <dbReference type="Proteomes" id="UP000007797"/>
    </source>
</evidence>
<dbReference type="KEGG" id="dfa:DFA_09074"/>
<feature type="compositionally biased region" description="Polar residues" evidence="7">
    <location>
        <begin position="46"/>
        <end position="76"/>
    </location>
</feature>
<dbReference type="GO" id="GO:0032433">
    <property type="term" value="C:filopodium tip"/>
    <property type="evidence" value="ECO:0007669"/>
    <property type="project" value="EnsemblProtists"/>
</dbReference>
<dbReference type="GO" id="GO:0046872">
    <property type="term" value="F:metal ion binding"/>
    <property type="evidence" value="ECO:0007669"/>
    <property type="project" value="UniProtKB-KW"/>
</dbReference>
<evidence type="ECO:0000256" key="5">
    <source>
        <dbReference type="ARBA" id="ARBA00023203"/>
    </source>
</evidence>
<dbReference type="SMART" id="SM00109">
    <property type="entry name" value="C1"/>
    <property type="match status" value="1"/>
</dbReference>
<reference evidence="12" key="1">
    <citation type="journal article" date="2011" name="Genome Res.">
        <title>Phylogeny-wide analysis of social amoeba genomes highlights ancient origins for complex intercellular communication.</title>
        <authorList>
            <person name="Heidel A.J."/>
            <person name="Lawal H.M."/>
            <person name="Felder M."/>
            <person name="Schilde C."/>
            <person name="Helps N.R."/>
            <person name="Tunggal B."/>
            <person name="Rivero F."/>
            <person name="John U."/>
            <person name="Schleicher M."/>
            <person name="Eichinger L."/>
            <person name="Platzer M."/>
            <person name="Noegel A.A."/>
            <person name="Schaap P."/>
            <person name="Gloeckner G."/>
        </authorList>
    </citation>
    <scope>NUCLEOTIDE SEQUENCE [LARGE SCALE GENOMIC DNA]</scope>
    <source>
        <strain evidence="12">SH3</strain>
    </source>
</reference>